<keyword evidence="4" id="KW-1185">Reference proteome</keyword>
<feature type="region of interest" description="Disordered" evidence="1">
    <location>
        <begin position="192"/>
        <end position="218"/>
    </location>
</feature>
<comment type="caution">
    <text evidence="3">The sequence shown here is derived from an EMBL/GenBank/DDBJ whole genome shotgun (WGS) entry which is preliminary data.</text>
</comment>
<dbReference type="EMBL" id="SWKV01000069">
    <property type="protein sequence ID" value="KAF3034293.1"/>
    <property type="molecule type" value="Genomic_DNA"/>
</dbReference>
<dbReference type="Gene3D" id="1.10.357.40">
    <property type="entry name" value="YbiA-like"/>
    <property type="match status" value="2"/>
</dbReference>
<dbReference type="AlphaFoldDB" id="A0A9P4WJR7"/>
<feature type="compositionally biased region" description="Basic and acidic residues" evidence="1">
    <location>
        <begin position="200"/>
        <end position="212"/>
    </location>
</feature>
<organism evidence="3 4">
    <name type="scientific">Didymella heteroderae</name>
    <dbReference type="NCBI Taxonomy" id="1769908"/>
    <lineage>
        <taxon>Eukaryota</taxon>
        <taxon>Fungi</taxon>
        <taxon>Dikarya</taxon>
        <taxon>Ascomycota</taxon>
        <taxon>Pezizomycotina</taxon>
        <taxon>Dothideomycetes</taxon>
        <taxon>Pleosporomycetidae</taxon>
        <taxon>Pleosporales</taxon>
        <taxon>Pleosporineae</taxon>
        <taxon>Didymellaceae</taxon>
        <taxon>Didymella</taxon>
    </lineage>
</organism>
<dbReference type="InterPro" id="IPR012816">
    <property type="entry name" value="NADAR"/>
</dbReference>
<name>A0A9P4WJR7_9PLEO</name>
<evidence type="ECO:0000313" key="4">
    <source>
        <dbReference type="Proteomes" id="UP000758155"/>
    </source>
</evidence>
<sequence length="218" mass="24762">MPTKRKNARPLITKPPKTPSETIFFYHLNVKPYDVFCQWKPSPITIPTHILLAICNKPSPSAILAEHGETMTFSCAEQAYMYFSDLACRAAILAAKDPGAQKALGRKYKVTNPANAHVKAVLLGTGEREIAEASSRDRVWGIGYKEEVAEKYRRNWGENRLGRCLMHVRTRIREVEIREWETGLVDWNWDGGEGDEVKEEELKGWTARREDDGGGEQM</sequence>
<reference evidence="3" key="1">
    <citation type="submission" date="2019-04" db="EMBL/GenBank/DDBJ databases">
        <title>Sequencing of skin fungus with MAO and IRED activity.</title>
        <authorList>
            <person name="Marsaioli A.J."/>
            <person name="Bonatto J.M.C."/>
            <person name="Reis Junior O."/>
        </authorList>
    </citation>
    <scope>NUCLEOTIDE SEQUENCE</scope>
    <source>
        <strain evidence="3">28M1</strain>
    </source>
</reference>
<proteinExistence type="predicted"/>
<dbReference type="SUPFAM" id="SSF143990">
    <property type="entry name" value="YbiA-like"/>
    <property type="match status" value="1"/>
</dbReference>
<gene>
    <name evidence="3" type="ORF">E8E12_001649</name>
</gene>
<dbReference type="CDD" id="cd15457">
    <property type="entry name" value="NADAR"/>
    <property type="match status" value="1"/>
</dbReference>
<feature type="domain" description="NADAR" evidence="2">
    <location>
        <begin position="115"/>
        <end position="173"/>
    </location>
</feature>
<protein>
    <recommendedName>
        <fullName evidence="2">NADAR domain-containing protein</fullName>
    </recommendedName>
</protein>
<accession>A0A9P4WJR7</accession>
<dbReference type="InterPro" id="IPR037238">
    <property type="entry name" value="YbiA-like_sf"/>
</dbReference>
<dbReference type="Proteomes" id="UP000758155">
    <property type="component" value="Unassembled WGS sequence"/>
</dbReference>
<dbReference type="OrthoDB" id="206452at2759"/>
<evidence type="ECO:0000256" key="1">
    <source>
        <dbReference type="SAM" id="MobiDB-lite"/>
    </source>
</evidence>
<dbReference type="Pfam" id="PF08719">
    <property type="entry name" value="NADAR"/>
    <property type="match status" value="1"/>
</dbReference>
<evidence type="ECO:0000259" key="2">
    <source>
        <dbReference type="Pfam" id="PF08719"/>
    </source>
</evidence>
<evidence type="ECO:0000313" key="3">
    <source>
        <dbReference type="EMBL" id="KAF3034293.1"/>
    </source>
</evidence>